<organism evidence="1 2">
    <name type="scientific">Cirrhinus mrigala</name>
    <name type="common">Mrigala</name>
    <dbReference type="NCBI Taxonomy" id="683832"/>
    <lineage>
        <taxon>Eukaryota</taxon>
        <taxon>Metazoa</taxon>
        <taxon>Chordata</taxon>
        <taxon>Craniata</taxon>
        <taxon>Vertebrata</taxon>
        <taxon>Euteleostomi</taxon>
        <taxon>Actinopterygii</taxon>
        <taxon>Neopterygii</taxon>
        <taxon>Teleostei</taxon>
        <taxon>Ostariophysi</taxon>
        <taxon>Cypriniformes</taxon>
        <taxon>Cyprinidae</taxon>
        <taxon>Labeoninae</taxon>
        <taxon>Labeonini</taxon>
        <taxon>Cirrhinus</taxon>
    </lineage>
</organism>
<dbReference type="Proteomes" id="UP001529510">
    <property type="component" value="Unassembled WGS sequence"/>
</dbReference>
<evidence type="ECO:0000313" key="1">
    <source>
        <dbReference type="EMBL" id="KAL0183795.1"/>
    </source>
</evidence>
<gene>
    <name evidence="1" type="ORF">M9458_019491</name>
</gene>
<protein>
    <submittedName>
        <fullName evidence="1">Uncharacterized protein</fullName>
    </submittedName>
</protein>
<evidence type="ECO:0000313" key="2">
    <source>
        <dbReference type="Proteomes" id="UP001529510"/>
    </source>
</evidence>
<comment type="caution">
    <text evidence="1">The sequence shown here is derived from an EMBL/GenBank/DDBJ whole genome shotgun (WGS) entry which is preliminary data.</text>
</comment>
<sequence>MAAVTVVDLTHVRCSQYDICVKQRISKFCALTGNGSQEPVFFITDPEGSVGTDRFPRSSVQEMFIGFSNSPQVLCKSSLSAALYSFKQAIDKEDISNVKIVTSSHRRGLFQVYQELLFTSAYNFEYSILFDNLSCDCCSSTQADDAK</sequence>
<dbReference type="AlphaFoldDB" id="A0ABD0QC18"/>
<feature type="non-terminal residue" evidence="1">
    <location>
        <position position="147"/>
    </location>
</feature>
<name>A0ABD0QC18_CIRMR</name>
<keyword evidence="2" id="KW-1185">Reference proteome</keyword>
<accession>A0ABD0QC18</accession>
<proteinExistence type="predicted"/>
<dbReference type="EMBL" id="JAMKFB020000009">
    <property type="protein sequence ID" value="KAL0183795.1"/>
    <property type="molecule type" value="Genomic_DNA"/>
</dbReference>
<reference evidence="1 2" key="1">
    <citation type="submission" date="2024-05" db="EMBL/GenBank/DDBJ databases">
        <title>Genome sequencing and assembly of Indian major carp, Cirrhinus mrigala (Hamilton, 1822).</title>
        <authorList>
            <person name="Mohindra V."/>
            <person name="Chowdhury L.M."/>
            <person name="Lal K."/>
            <person name="Jena J.K."/>
        </authorList>
    </citation>
    <scope>NUCLEOTIDE SEQUENCE [LARGE SCALE GENOMIC DNA]</scope>
    <source>
        <strain evidence="1">CM1030</strain>
        <tissue evidence="1">Blood</tissue>
    </source>
</reference>